<evidence type="ECO:0000256" key="5">
    <source>
        <dbReference type="SAM" id="Phobius"/>
    </source>
</evidence>
<comment type="subcellular location">
    <subcellularLocation>
        <location evidence="1">Membrane</location>
        <topology evidence="1">Multi-pass membrane protein</topology>
    </subcellularLocation>
</comment>
<comment type="caution">
    <text evidence="7">The sequence shown here is derived from an EMBL/GenBank/DDBJ whole genome shotgun (WGS) entry which is preliminary data.</text>
</comment>
<evidence type="ECO:0000256" key="1">
    <source>
        <dbReference type="ARBA" id="ARBA00004141"/>
    </source>
</evidence>
<feature type="transmembrane region" description="Helical" evidence="5">
    <location>
        <begin position="248"/>
        <end position="274"/>
    </location>
</feature>
<evidence type="ECO:0000256" key="2">
    <source>
        <dbReference type="ARBA" id="ARBA00022692"/>
    </source>
</evidence>
<proteinExistence type="predicted"/>
<keyword evidence="2 5" id="KW-0812">Transmembrane</keyword>
<dbReference type="InterPro" id="IPR047817">
    <property type="entry name" value="ABC2_TM_bact-type"/>
</dbReference>
<dbReference type="PANTHER" id="PTHR43027">
    <property type="entry name" value="DOXORUBICIN RESISTANCE ABC TRANSPORTER PERMEASE PROTEIN DRRC-RELATED"/>
    <property type="match status" value="1"/>
</dbReference>
<reference evidence="8" key="1">
    <citation type="submission" date="2017-09" db="EMBL/GenBank/DDBJ databases">
        <title>Depth-based differentiation of microbial function through sediment-hosted aquifers and enrichment of novel symbionts in the deep terrestrial subsurface.</title>
        <authorList>
            <person name="Probst A.J."/>
            <person name="Ladd B."/>
            <person name="Jarett J.K."/>
            <person name="Geller-Mcgrath D.E."/>
            <person name="Sieber C.M.K."/>
            <person name="Emerson J.B."/>
            <person name="Anantharaman K."/>
            <person name="Thomas B.C."/>
            <person name="Malmstrom R."/>
            <person name="Stieglmeier M."/>
            <person name="Klingl A."/>
            <person name="Woyke T."/>
            <person name="Ryan C.M."/>
            <person name="Banfield J.F."/>
        </authorList>
    </citation>
    <scope>NUCLEOTIDE SEQUENCE [LARGE SCALE GENOMIC DNA]</scope>
</reference>
<evidence type="ECO:0000313" key="8">
    <source>
        <dbReference type="Proteomes" id="UP000229966"/>
    </source>
</evidence>
<organism evidence="7 8">
    <name type="scientific">Candidatus Berkelbacteria bacterium CG03_land_8_20_14_0_80_40_36</name>
    <dbReference type="NCBI Taxonomy" id="1974509"/>
    <lineage>
        <taxon>Bacteria</taxon>
        <taxon>Candidatus Berkelbacteria</taxon>
    </lineage>
</organism>
<accession>A0A2M7CIJ1</accession>
<feature type="transmembrane region" description="Helical" evidence="5">
    <location>
        <begin position="217"/>
        <end position="242"/>
    </location>
</feature>
<feature type="transmembrane region" description="Helical" evidence="5">
    <location>
        <begin position="173"/>
        <end position="196"/>
    </location>
</feature>
<dbReference type="EMBL" id="PEUM01000039">
    <property type="protein sequence ID" value="PIV25472.1"/>
    <property type="molecule type" value="Genomic_DNA"/>
</dbReference>
<evidence type="ECO:0000256" key="4">
    <source>
        <dbReference type="ARBA" id="ARBA00023136"/>
    </source>
</evidence>
<dbReference type="InterPro" id="IPR013525">
    <property type="entry name" value="ABC2_TM"/>
</dbReference>
<dbReference type="PROSITE" id="PS51012">
    <property type="entry name" value="ABC_TM2"/>
    <property type="match status" value="1"/>
</dbReference>
<dbReference type="AlphaFoldDB" id="A0A2M7CIJ1"/>
<evidence type="ECO:0000313" key="7">
    <source>
        <dbReference type="EMBL" id="PIV25472.1"/>
    </source>
</evidence>
<dbReference type="GO" id="GO:0016020">
    <property type="term" value="C:membrane"/>
    <property type="evidence" value="ECO:0007669"/>
    <property type="project" value="UniProtKB-SubCell"/>
</dbReference>
<dbReference type="GO" id="GO:0140359">
    <property type="term" value="F:ABC-type transporter activity"/>
    <property type="evidence" value="ECO:0007669"/>
    <property type="project" value="InterPro"/>
</dbReference>
<keyword evidence="4 5" id="KW-0472">Membrane</keyword>
<dbReference type="InterPro" id="IPR052902">
    <property type="entry name" value="ABC-2_transporter"/>
</dbReference>
<feature type="transmembrane region" description="Helical" evidence="5">
    <location>
        <begin position="25"/>
        <end position="44"/>
    </location>
</feature>
<feature type="domain" description="ABC transmembrane type-2" evidence="6">
    <location>
        <begin position="131"/>
        <end position="365"/>
    </location>
</feature>
<dbReference type="Gene3D" id="3.40.1710.10">
    <property type="entry name" value="abc type-2 transporter like domain"/>
    <property type="match status" value="1"/>
</dbReference>
<evidence type="ECO:0000259" key="6">
    <source>
        <dbReference type="PROSITE" id="PS51012"/>
    </source>
</evidence>
<feature type="transmembrane region" description="Helical" evidence="5">
    <location>
        <begin position="286"/>
        <end position="304"/>
    </location>
</feature>
<dbReference type="Proteomes" id="UP000229966">
    <property type="component" value="Unassembled WGS sequence"/>
</dbReference>
<sequence length="366" mass="41272">MEKAKKQMIKLFFANIKMMARNKQALFWSFMFPLMFTVIFGFFFSGDKTNVGKVAILNNSQSQLAQQFEKTIINSKIFDKQDFNNIDDAKNALKKNEITAVFEIPKNFGEIKPDSPKELIVHYDPANISASTIILNFTNNFLTGANFNVQNVQPIFSVKEEKTSTNNFNYYDFILIGMLGMALMNSSVQGIAISITKYREDQILKRLTTTPLKTWKFILAEVFSRLILNLCQISLILAIGVFGFHGHIYGSIALIYLISLVGALLFQAMGFAIASLSATTSAAEGMATAITIPMMFLGGVFFPIDQLPSWLYSIVKFLPLSPLLKIMRQVGLENTDLFVDPTNLIVIFTWICVMLALSLWRFRLSE</sequence>
<gene>
    <name evidence="7" type="ORF">COS38_01550</name>
</gene>
<keyword evidence="3 5" id="KW-1133">Transmembrane helix</keyword>
<dbReference type="PANTHER" id="PTHR43027:SF2">
    <property type="entry name" value="TRANSPORT PERMEASE PROTEIN"/>
    <property type="match status" value="1"/>
</dbReference>
<feature type="transmembrane region" description="Helical" evidence="5">
    <location>
        <begin position="344"/>
        <end position="362"/>
    </location>
</feature>
<name>A0A2M7CIJ1_9BACT</name>
<evidence type="ECO:0000256" key="3">
    <source>
        <dbReference type="ARBA" id="ARBA00022989"/>
    </source>
</evidence>
<protein>
    <recommendedName>
        <fullName evidence="6">ABC transmembrane type-2 domain-containing protein</fullName>
    </recommendedName>
</protein>
<dbReference type="Pfam" id="PF12698">
    <property type="entry name" value="ABC2_membrane_3"/>
    <property type="match status" value="1"/>
</dbReference>